<proteinExistence type="predicted"/>
<gene>
    <name evidence="2" type="ORF">BKM31_34820</name>
</gene>
<evidence type="ECO:0000313" key="3">
    <source>
        <dbReference type="Proteomes" id="UP000190797"/>
    </source>
</evidence>
<dbReference type="STRING" id="1909395.BKM31_34820"/>
<keyword evidence="3" id="KW-1185">Reference proteome</keyword>
<evidence type="ECO:0000313" key="2">
    <source>
        <dbReference type="EMBL" id="AQZ65949.1"/>
    </source>
</evidence>
<reference evidence="3" key="1">
    <citation type="journal article" date="2017" name="Med. Chem. Commun.">
        <title>Nonomuraea sp. ATCC 55076 harbours the largest actinomycete chromosome to date and the kistamicin biosynthetic gene cluster.</title>
        <authorList>
            <person name="Nazari B."/>
            <person name="Forneris C.C."/>
            <person name="Gibson M.I."/>
            <person name="Moon K."/>
            <person name="Schramma K.R."/>
            <person name="Seyedsayamdost M.R."/>
        </authorList>
    </citation>
    <scope>NUCLEOTIDE SEQUENCE [LARGE SCALE GENOMIC DNA]</scope>
    <source>
        <strain evidence="3">ATCC 55076</strain>
    </source>
</reference>
<sequence>MRTWFEPEETAPYAAAKAVLTRRCLAWADAHGRPADGPLVAAALDARHHSRDGRLAYWDEPQIRRYLLAWVPKYVVTPRDILEIAPEILRTFLHYLAATGLRDPRGATPAQADDAVTRVLPDFRKALDDPHLQGPATFWTQTALDHGSDLAGPGALRDFELDLDAGRIRYDRDLLGRLLEARHSRTDLDLEEERAFPQPPIALPAPDDLADAAARSVTVRRLTTLATWAGELGRPLTRSGHLTLADARELSALLGTGEQELQVRGSADLPQLRLLLAWARRLGLVRVAKGRLLQARSATLAHDPAALWARAFDVLPELGAEISMSGRAGVLGRCFAAVLPDLLATLYGMDDVPVARLEETVWPACQEHVSMETTSERTKDLWRRRTALDLERAFDVLADLGAVDLTHGPADDRYTSDLDDGALPPEAAERLRERLASPDLLLARLTPLALRSVRDRLLREGRDAPLIGELATAPPAELLGVLTQHYPPRAAAVELNAWLSHPGQDLEALLRAARDCPFRTRAAAMLAVLAQALPEGQALVRDLRHDPVLAPTALTLLVDAGEIDPAALDRREHLLLGAENFLSLLELGGPAVVIEQLRSMAGHGAHDLAAALLDSGHHDLAGLEELRELVARPLRASRDRPLRLIPGTGRGTRPLRRRRRP</sequence>
<evidence type="ECO:0000256" key="1">
    <source>
        <dbReference type="SAM" id="MobiDB-lite"/>
    </source>
</evidence>
<dbReference type="KEGG" id="noa:BKM31_34820"/>
<organism evidence="2 3">
    <name type="scientific">[Actinomadura] parvosata subsp. kistnae</name>
    <dbReference type="NCBI Taxonomy" id="1909395"/>
    <lineage>
        <taxon>Bacteria</taxon>
        <taxon>Bacillati</taxon>
        <taxon>Actinomycetota</taxon>
        <taxon>Actinomycetes</taxon>
        <taxon>Streptosporangiales</taxon>
        <taxon>Streptosporangiaceae</taxon>
        <taxon>Nonomuraea</taxon>
    </lineage>
</organism>
<feature type="region of interest" description="Disordered" evidence="1">
    <location>
        <begin position="641"/>
        <end position="661"/>
    </location>
</feature>
<dbReference type="Proteomes" id="UP000190797">
    <property type="component" value="Chromosome"/>
</dbReference>
<name>A0A1V0A701_9ACTN</name>
<dbReference type="OrthoDB" id="3578774at2"/>
<dbReference type="RefSeq" id="WP_080042222.1">
    <property type="nucleotide sequence ID" value="NZ_CP017717.1"/>
</dbReference>
<dbReference type="AlphaFoldDB" id="A0A1V0A701"/>
<accession>A0A1V0A701</accession>
<protein>
    <submittedName>
        <fullName evidence="2">Uncharacterized protein</fullName>
    </submittedName>
</protein>
<dbReference type="EMBL" id="CP017717">
    <property type="protein sequence ID" value="AQZ65949.1"/>
    <property type="molecule type" value="Genomic_DNA"/>
</dbReference>